<evidence type="ECO:0000256" key="8">
    <source>
        <dbReference type="ARBA" id="ARBA00022679"/>
    </source>
</evidence>
<comment type="function">
    <text evidence="10 12">Specifically methylates the N3 position of the uracil ring of uridine 1498 (m3U1498) in 16S rRNA. Acts on the fully assembled 30S ribosomal subunit.</text>
</comment>
<dbReference type="Pfam" id="PF04452">
    <property type="entry name" value="Methyltrans_RNA"/>
    <property type="match status" value="1"/>
</dbReference>
<evidence type="ECO:0000256" key="6">
    <source>
        <dbReference type="ARBA" id="ARBA00022552"/>
    </source>
</evidence>
<dbReference type="Proteomes" id="UP000009399">
    <property type="component" value="Chromosome"/>
</dbReference>
<dbReference type="InterPro" id="IPR046886">
    <property type="entry name" value="RsmE_MTase_dom"/>
</dbReference>
<evidence type="ECO:0000256" key="9">
    <source>
        <dbReference type="ARBA" id="ARBA00022691"/>
    </source>
</evidence>
<evidence type="ECO:0000256" key="1">
    <source>
        <dbReference type="ARBA" id="ARBA00004496"/>
    </source>
</evidence>
<comment type="similarity">
    <text evidence="2 12">Belongs to the RNA methyltransferase RsmE family.</text>
</comment>
<reference evidence="14 15" key="1">
    <citation type="journal article" date="2013" name="Genome Announc.">
        <title>Complete Genome Sequence of Mycoplasma hyorhinis Strain SK76.</title>
        <authorList>
            <person name="Goodison S."/>
            <person name="Urquidi V."/>
            <person name="Kumar D."/>
            <person name="Reyes L."/>
            <person name="Rosser C.J."/>
        </authorList>
    </citation>
    <scope>NUCLEOTIDE SEQUENCE [LARGE SCALE GENOMIC DNA]</scope>
    <source>
        <strain evidence="14 15">SK76</strain>
    </source>
</reference>
<keyword evidence="6 12" id="KW-0698">rRNA processing</keyword>
<dbReference type="InterPro" id="IPR029026">
    <property type="entry name" value="tRNA_m1G_MTases_N"/>
</dbReference>
<dbReference type="EMBL" id="CP003914">
    <property type="protein sequence ID" value="AFX74254.1"/>
    <property type="molecule type" value="Genomic_DNA"/>
</dbReference>
<dbReference type="GO" id="GO:0070475">
    <property type="term" value="P:rRNA base methylation"/>
    <property type="evidence" value="ECO:0007669"/>
    <property type="project" value="TreeGrafter"/>
</dbReference>
<dbReference type="AlphaFoldDB" id="A0AAI8AMS5"/>
<dbReference type="CDD" id="cd18084">
    <property type="entry name" value="RsmE-like"/>
    <property type="match status" value="1"/>
</dbReference>
<dbReference type="EC" id="2.1.1.193" evidence="3 12"/>
<dbReference type="GO" id="GO:0005737">
    <property type="term" value="C:cytoplasm"/>
    <property type="evidence" value="ECO:0007669"/>
    <property type="project" value="UniProtKB-SubCell"/>
</dbReference>
<dbReference type="InterPro" id="IPR006700">
    <property type="entry name" value="RsmE"/>
</dbReference>
<comment type="subcellular location">
    <subcellularLocation>
        <location evidence="1 12">Cytoplasm</location>
    </subcellularLocation>
</comment>
<dbReference type="KEGG" id="mhs:MOS_328"/>
<evidence type="ECO:0000256" key="12">
    <source>
        <dbReference type="PIRNR" id="PIRNR015601"/>
    </source>
</evidence>
<comment type="catalytic activity">
    <reaction evidence="11 12">
        <text>uridine(1498) in 16S rRNA + S-adenosyl-L-methionine = N(3)-methyluridine(1498) in 16S rRNA + S-adenosyl-L-homocysteine + H(+)</text>
        <dbReference type="Rhea" id="RHEA:42920"/>
        <dbReference type="Rhea" id="RHEA-COMP:10283"/>
        <dbReference type="Rhea" id="RHEA-COMP:10284"/>
        <dbReference type="ChEBI" id="CHEBI:15378"/>
        <dbReference type="ChEBI" id="CHEBI:57856"/>
        <dbReference type="ChEBI" id="CHEBI:59789"/>
        <dbReference type="ChEBI" id="CHEBI:65315"/>
        <dbReference type="ChEBI" id="CHEBI:74502"/>
        <dbReference type="EC" id="2.1.1.193"/>
    </reaction>
</comment>
<evidence type="ECO:0000313" key="15">
    <source>
        <dbReference type="Proteomes" id="UP000009399"/>
    </source>
</evidence>
<dbReference type="PANTHER" id="PTHR30027:SF3">
    <property type="entry name" value="16S RRNA (URACIL(1498)-N(3))-METHYLTRANSFERASE"/>
    <property type="match status" value="1"/>
</dbReference>
<dbReference type="PANTHER" id="PTHR30027">
    <property type="entry name" value="RIBOSOMAL RNA SMALL SUBUNIT METHYLTRANSFERASE E"/>
    <property type="match status" value="1"/>
</dbReference>
<dbReference type="GeneID" id="93248445"/>
<dbReference type="RefSeq" id="WP_013302121.1">
    <property type="nucleotide sequence ID" value="NC_019552.1"/>
</dbReference>
<evidence type="ECO:0000313" key="14">
    <source>
        <dbReference type="EMBL" id="AFX74254.1"/>
    </source>
</evidence>
<keyword evidence="5 12" id="KW-0963">Cytoplasm</keyword>
<dbReference type="NCBIfam" id="TIGR00046">
    <property type="entry name" value="RsmE family RNA methyltransferase"/>
    <property type="match status" value="1"/>
</dbReference>
<evidence type="ECO:0000256" key="7">
    <source>
        <dbReference type="ARBA" id="ARBA00022603"/>
    </source>
</evidence>
<evidence type="ECO:0000259" key="13">
    <source>
        <dbReference type="Pfam" id="PF04452"/>
    </source>
</evidence>
<name>A0AAI8AMS5_MESHY</name>
<dbReference type="PIRSF" id="PIRSF015601">
    <property type="entry name" value="MTase_slr0722"/>
    <property type="match status" value="1"/>
</dbReference>
<evidence type="ECO:0000256" key="11">
    <source>
        <dbReference type="ARBA" id="ARBA00047944"/>
    </source>
</evidence>
<dbReference type="Gene3D" id="3.40.1280.10">
    <property type="match status" value="1"/>
</dbReference>
<keyword evidence="7 12" id="KW-0489">Methyltransferase</keyword>
<gene>
    <name evidence="14" type="ORF">MOS_328</name>
</gene>
<evidence type="ECO:0000256" key="4">
    <source>
        <dbReference type="ARBA" id="ARBA00013673"/>
    </source>
</evidence>
<dbReference type="InterPro" id="IPR029028">
    <property type="entry name" value="Alpha/beta_knot_MTases"/>
</dbReference>
<protein>
    <recommendedName>
        <fullName evidence="4 12">Ribosomal RNA small subunit methyltransferase E</fullName>
        <ecNumber evidence="3 12">2.1.1.193</ecNumber>
    </recommendedName>
</protein>
<proteinExistence type="inferred from homology"/>
<feature type="domain" description="Ribosomal RNA small subunit methyltransferase E methyltransferase" evidence="13">
    <location>
        <begin position="68"/>
        <end position="221"/>
    </location>
</feature>
<organism evidence="14 15">
    <name type="scientific">Mesomycoplasma hyorhinis SK76</name>
    <dbReference type="NCBI Taxonomy" id="1118964"/>
    <lineage>
        <taxon>Bacteria</taxon>
        <taxon>Bacillati</taxon>
        <taxon>Mycoplasmatota</taxon>
        <taxon>Mycoplasmoidales</taxon>
        <taxon>Metamycoplasmataceae</taxon>
        <taxon>Mesomycoplasma</taxon>
    </lineage>
</organism>
<evidence type="ECO:0000256" key="2">
    <source>
        <dbReference type="ARBA" id="ARBA00005528"/>
    </source>
</evidence>
<evidence type="ECO:0000256" key="3">
    <source>
        <dbReference type="ARBA" id="ARBA00012328"/>
    </source>
</evidence>
<sequence>MHRFFVFEKINNYFILDKRVLQHLKVIKSRNDKFICVYQEKFYLTKFVFPNKAEIIEELNLNHEFKKQPMLAIAILKTKAFEFILQKAVELGVAKIIPFYSKNVEQKLGNDIDKKVQRWQEMVLHAAQQSFRNIIPKVEKPIKFHEVLNIEKNFKFIAHEKENEENSQLLFDSDSLFLIGPEGGFTEDEIAKAKAKNFKVISLGKRILRSETAAMFCLARLKENS</sequence>
<keyword evidence="8 12" id="KW-0808">Transferase</keyword>
<accession>A0AAI8AMS5</accession>
<evidence type="ECO:0000256" key="10">
    <source>
        <dbReference type="ARBA" id="ARBA00025699"/>
    </source>
</evidence>
<dbReference type="GO" id="GO:0070042">
    <property type="term" value="F:rRNA (uridine-N3-)-methyltransferase activity"/>
    <property type="evidence" value="ECO:0007669"/>
    <property type="project" value="TreeGrafter"/>
</dbReference>
<keyword evidence="9 12" id="KW-0949">S-adenosyl-L-methionine</keyword>
<evidence type="ECO:0000256" key="5">
    <source>
        <dbReference type="ARBA" id="ARBA00022490"/>
    </source>
</evidence>
<dbReference type="NCBIfam" id="NF008701">
    <property type="entry name" value="PRK11713.5-5"/>
    <property type="match status" value="1"/>
</dbReference>
<dbReference type="SUPFAM" id="SSF75217">
    <property type="entry name" value="alpha/beta knot"/>
    <property type="match status" value="1"/>
</dbReference>